<name>A0ABR7C787_9BACE</name>
<evidence type="ECO:0008006" key="4">
    <source>
        <dbReference type="Google" id="ProtNLM"/>
    </source>
</evidence>
<proteinExistence type="predicted"/>
<evidence type="ECO:0000313" key="2">
    <source>
        <dbReference type="EMBL" id="MBC5603669.1"/>
    </source>
</evidence>
<dbReference type="RefSeq" id="WP_186966379.1">
    <property type="nucleotide sequence ID" value="NZ_JACOOE010000001.1"/>
</dbReference>
<comment type="caution">
    <text evidence="2">The sequence shown here is derived from an EMBL/GenBank/DDBJ whole genome shotgun (WGS) entry which is preliminary data.</text>
</comment>
<protein>
    <recommendedName>
        <fullName evidence="4">Clostripain</fullName>
    </recommendedName>
</protein>
<gene>
    <name evidence="2" type="ORF">H8S67_03115</name>
</gene>
<accession>A0ABR7C787</accession>
<dbReference type="Gene3D" id="3.40.50.11970">
    <property type="match status" value="1"/>
</dbReference>
<reference evidence="2 3" key="1">
    <citation type="submission" date="2020-08" db="EMBL/GenBank/DDBJ databases">
        <title>Genome public.</title>
        <authorList>
            <person name="Liu C."/>
            <person name="Sun Q."/>
        </authorList>
    </citation>
    <scope>NUCLEOTIDE SEQUENCE [LARGE SCALE GENOMIC DNA]</scope>
    <source>
        <strain evidence="2 3">M27</strain>
    </source>
</reference>
<dbReference type="EMBL" id="JACOOE010000001">
    <property type="protein sequence ID" value="MBC5603669.1"/>
    <property type="molecule type" value="Genomic_DNA"/>
</dbReference>
<sequence length="453" mass="51405">MTSKIWNWGYVLLICLCFMACSSDDDNTPPPPAEPEIDYVVMLYGCGGGNLDAQLMYNLEQLEGYGYSSKVRFTGLVKYSSTFQGDEDTEGTRLYNMTENGLVDEKVYDSKYRLDNPDHIADFIKSTKERLPAKKYILILWNHGGEFGFWDQPLGWSDYVETRGLVMDDNCMENGISSAISIFELEEGLKRSGVKLDMVYWDVCLMNMIENIYQIKDYTNYVMGAAHVTPGVGGHYTLLMDALENHADIPSAMKEYIPATILHWRDVVGDTPADLALIDMSKIDATVTRFKDVSDGFISMKRELKEDVGSQRELSFDYFMYYTRYRFNRDDSEGSTDMVSFVKALGNNMLDGGLSAKIAKFSKAMDDMILVRGGIGLQEYMSNYSLGLCVVTKDKYEREYESSGGGKAPKGLSVTYPLLHFAQATGWHNFLKINDWRPVIWNSETQEFEEVPM</sequence>
<dbReference type="InterPro" id="IPR005077">
    <property type="entry name" value="Peptidase_C11"/>
</dbReference>
<feature type="chain" id="PRO_5046618774" description="Clostripain" evidence="1">
    <location>
        <begin position="24"/>
        <end position="453"/>
    </location>
</feature>
<dbReference type="PANTHER" id="PTHR37835">
    <property type="entry name" value="ALPHA-CLOSTRIPAIN"/>
    <property type="match status" value="1"/>
</dbReference>
<organism evidence="2 3">
    <name type="scientific">Bacteroides difficilis</name>
    <dbReference type="NCBI Taxonomy" id="2763021"/>
    <lineage>
        <taxon>Bacteria</taxon>
        <taxon>Pseudomonadati</taxon>
        <taxon>Bacteroidota</taxon>
        <taxon>Bacteroidia</taxon>
        <taxon>Bacteroidales</taxon>
        <taxon>Bacteroidaceae</taxon>
        <taxon>Bacteroides</taxon>
    </lineage>
</organism>
<keyword evidence="3" id="KW-1185">Reference proteome</keyword>
<feature type="signal peptide" evidence="1">
    <location>
        <begin position="1"/>
        <end position="23"/>
    </location>
</feature>
<dbReference type="Proteomes" id="UP000600600">
    <property type="component" value="Unassembled WGS sequence"/>
</dbReference>
<keyword evidence="1" id="KW-0732">Signal</keyword>
<evidence type="ECO:0000256" key="1">
    <source>
        <dbReference type="SAM" id="SignalP"/>
    </source>
</evidence>
<evidence type="ECO:0000313" key="3">
    <source>
        <dbReference type="Proteomes" id="UP000600600"/>
    </source>
</evidence>
<dbReference type="PANTHER" id="PTHR37835:SF1">
    <property type="entry name" value="ALPHA-CLOSTRIPAIN"/>
    <property type="match status" value="1"/>
</dbReference>
<dbReference type="Pfam" id="PF03415">
    <property type="entry name" value="Peptidase_C11"/>
    <property type="match status" value="1"/>
</dbReference>